<feature type="compositionally biased region" description="Basic and acidic residues" evidence="1">
    <location>
        <begin position="28"/>
        <end position="45"/>
    </location>
</feature>
<dbReference type="HOGENOM" id="CLU_016617_0_0_1"/>
<feature type="region of interest" description="Disordered" evidence="1">
    <location>
        <begin position="1"/>
        <end position="47"/>
    </location>
</feature>
<accession>A1D000</accession>
<gene>
    <name evidence="2" type="ORF">NFIA_038960</name>
</gene>
<dbReference type="VEuPathDB" id="FungiDB:NFIA_038960"/>
<reference evidence="3" key="1">
    <citation type="journal article" date="2008" name="PLoS Genet.">
        <title>Genomic islands in the pathogenic filamentous fungus Aspergillus fumigatus.</title>
        <authorList>
            <person name="Fedorova N.D."/>
            <person name="Khaldi N."/>
            <person name="Joardar V.S."/>
            <person name="Maiti R."/>
            <person name="Amedeo P."/>
            <person name="Anderson M.J."/>
            <person name="Crabtree J."/>
            <person name="Silva J.C."/>
            <person name="Badger J.H."/>
            <person name="Albarraq A."/>
            <person name="Angiuoli S."/>
            <person name="Bussey H."/>
            <person name="Bowyer P."/>
            <person name="Cotty P.J."/>
            <person name="Dyer P.S."/>
            <person name="Egan A."/>
            <person name="Galens K."/>
            <person name="Fraser-Liggett C.M."/>
            <person name="Haas B.J."/>
            <person name="Inman J.M."/>
            <person name="Kent R."/>
            <person name="Lemieux S."/>
            <person name="Malavazi I."/>
            <person name="Orvis J."/>
            <person name="Roemer T."/>
            <person name="Ronning C.M."/>
            <person name="Sundaram J.P."/>
            <person name="Sutton G."/>
            <person name="Turner G."/>
            <person name="Venter J.C."/>
            <person name="White O.R."/>
            <person name="Whitty B.R."/>
            <person name="Youngman P."/>
            <person name="Wolfe K.H."/>
            <person name="Goldman G.H."/>
            <person name="Wortman J.R."/>
            <person name="Jiang B."/>
            <person name="Denning D.W."/>
            <person name="Nierman W.C."/>
        </authorList>
    </citation>
    <scope>NUCLEOTIDE SEQUENCE [LARGE SCALE GENOMIC DNA]</scope>
    <source>
        <strain evidence="3">ATCC 1020 / DSM 3700 / CBS 544.65 / FGSC A1164 / JCM 1740 / NRRL 181 / WB 181</strain>
    </source>
</reference>
<feature type="compositionally biased region" description="Polar residues" evidence="1">
    <location>
        <begin position="1"/>
        <end position="10"/>
    </location>
</feature>
<feature type="compositionally biased region" description="Polar residues" evidence="1">
    <location>
        <begin position="410"/>
        <end position="423"/>
    </location>
</feature>
<dbReference type="Proteomes" id="UP000006702">
    <property type="component" value="Unassembled WGS sequence"/>
</dbReference>
<feature type="region of interest" description="Disordered" evidence="1">
    <location>
        <begin position="62"/>
        <end position="83"/>
    </location>
</feature>
<feature type="region of interest" description="Disordered" evidence="1">
    <location>
        <begin position="332"/>
        <end position="446"/>
    </location>
</feature>
<keyword evidence="3" id="KW-1185">Reference proteome</keyword>
<dbReference type="EMBL" id="DS027686">
    <property type="protein sequence ID" value="EAW24320.1"/>
    <property type="molecule type" value="Genomic_DNA"/>
</dbReference>
<dbReference type="OMA" id="GALQYEG"/>
<name>A1D000_NEOFI</name>
<dbReference type="GeneID" id="4592887"/>
<organism evidence="2 3">
    <name type="scientific">Neosartorya fischeri (strain ATCC 1020 / DSM 3700 / CBS 544.65 / FGSC A1164 / JCM 1740 / NRRL 181 / WB 181)</name>
    <name type="common">Aspergillus fischerianus</name>
    <dbReference type="NCBI Taxonomy" id="331117"/>
    <lineage>
        <taxon>Eukaryota</taxon>
        <taxon>Fungi</taxon>
        <taxon>Dikarya</taxon>
        <taxon>Ascomycota</taxon>
        <taxon>Pezizomycotina</taxon>
        <taxon>Eurotiomycetes</taxon>
        <taxon>Eurotiomycetidae</taxon>
        <taxon>Eurotiales</taxon>
        <taxon>Aspergillaceae</taxon>
        <taxon>Aspergillus</taxon>
        <taxon>Aspergillus subgen. Fumigati</taxon>
    </lineage>
</organism>
<dbReference type="OrthoDB" id="4966at2759"/>
<evidence type="ECO:0008006" key="4">
    <source>
        <dbReference type="Google" id="ProtNLM"/>
    </source>
</evidence>
<protein>
    <recommendedName>
        <fullName evidence="4">F-box domain-containing protein</fullName>
    </recommendedName>
</protein>
<sequence length="768" mass="85864">MARTIQSELTPSAHGIGKGLPLTTRYNLADRKQSKAPTRPERTPDELEAGEALILLSRGYGERAAGPRQPSNTNMQTQNDQGSYQMQNNRGVPANANPRPRQNTALAQAGGRIQIPQNVPQQPASAAVPAMQAGPYWNGNPAAAQRVALTGQEALQAYLIRQQILAGVAPRDIIMMRGPPQHGRQAVPPLVQITNQGVYAPVIPPATFNGVFHPFPMLPVQQNMPNVPAPTAAPGVPYPAVAPGIPAQTARAPQCHCPPNGPMMPQEAGQFHVQRPLNRDHPNAAAMAGLDANLAAENRVVLPAAMQPNGQQPQGPYFLPARTIAERNMNMPANNMPARHNGNLEKTAGSLRPSRKTPQIKTESPEPEEVLANQVDHTGIRKTVLEATGHRRLLPQPHTAPQPPNGGHRSASNGTDTRQSSALPTAAAQSSNNAAHHTRNESKSSRRDNYNMLKSLICHPSMAFLVFDHLEIEDVVNLHLSCKRVHQFVRSVLAIIVMRKAAQKAPESLCTFPFLCYNRLCDRWSAPPGLKLNDATYIIPSVRWLKMVLYREAIVKDIMERMADKGWKLPNRCATIVKKLWFLMDIPDNRRRTWTIRKKTLWTDSDLFLAAYFIVQLDMLFTDSRARKKQGSMRRLLMAQPSLTLLWDVLRDSALTTHYETLKAYVRWQYIPRTHEAGLFVFGVPPNEVGSLQWEGYGRMARNVKIQRPDELVLREIKDRNLDMQRMYVDIILSDELEPKEVASPYRWHEEIMKEFENLPWMQVVNVK</sequence>
<proteinExistence type="predicted"/>
<evidence type="ECO:0000256" key="1">
    <source>
        <dbReference type="SAM" id="MobiDB-lite"/>
    </source>
</evidence>
<dbReference type="eggNOG" id="ENOG502SPGI">
    <property type="taxonomic scope" value="Eukaryota"/>
</dbReference>
<evidence type="ECO:0000313" key="2">
    <source>
        <dbReference type="EMBL" id="EAW24320.1"/>
    </source>
</evidence>
<evidence type="ECO:0000313" key="3">
    <source>
        <dbReference type="Proteomes" id="UP000006702"/>
    </source>
</evidence>
<feature type="compositionally biased region" description="Low complexity" evidence="1">
    <location>
        <begin position="425"/>
        <end position="435"/>
    </location>
</feature>
<feature type="compositionally biased region" description="Polar residues" evidence="1">
    <location>
        <begin position="69"/>
        <end position="83"/>
    </location>
</feature>
<dbReference type="KEGG" id="nfi:NFIA_038960"/>
<dbReference type="RefSeq" id="XP_001266217.1">
    <property type="nucleotide sequence ID" value="XM_001266216.1"/>
</dbReference>
<dbReference type="AlphaFoldDB" id="A1D000"/>